<dbReference type="STRING" id="429701.A0A2G9H567"/>
<accession>A0A2G9H567</accession>
<dbReference type="AlphaFoldDB" id="A0A2G9H567"/>
<protein>
    <submittedName>
        <fullName evidence="2">Uncharacterized protein</fullName>
    </submittedName>
</protein>
<proteinExistence type="predicted"/>
<feature type="region of interest" description="Disordered" evidence="1">
    <location>
        <begin position="109"/>
        <end position="151"/>
    </location>
</feature>
<reference evidence="3" key="1">
    <citation type="journal article" date="2018" name="Gigascience">
        <title>Genome assembly of the Pink Ipe (Handroanthus impetiginosus, Bignoniaceae), a highly valued, ecologically keystone Neotropical timber forest tree.</title>
        <authorList>
            <person name="Silva-Junior O.B."/>
            <person name="Grattapaglia D."/>
            <person name="Novaes E."/>
            <person name="Collevatti R.G."/>
        </authorList>
    </citation>
    <scope>NUCLEOTIDE SEQUENCE [LARGE SCALE GENOMIC DNA]</scope>
    <source>
        <strain evidence="3">cv. UFG-1</strain>
    </source>
</reference>
<dbReference type="PANTHER" id="PTHR33914">
    <property type="entry name" value="18S PRE-RIBOSOMAL ASSEMBLY PROTEIN GAR2-LIKE PROTEIN"/>
    <property type="match status" value="1"/>
</dbReference>
<evidence type="ECO:0000256" key="1">
    <source>
        <dbReference type="SAM" id="MobiDB-lite"/>
    </source>
</evidence>
<sequence>MSSSPYTVPRLFRCRVRDLASCFYACRFPLEEEHEIKGNKTPQISNGSINLDCKCGKMSNVKKKICPKKQENSVQNSLENASGAEPRFADEDYIVFCFREDGEIHMINERKSCGDGDSIDEHPDTTSRTTNRKEYENKSKETETKWPPDDEIEEINPNLEQPNASKMDSFESCDSNLSDTSTSSFAFPVLGYEWIGSPVHMPKSEMNHPPSVCLHCCRF</sequence>
<comment type="caution">
    <text evidence="2">The sequence shown here is derived from an EMBL/GenBank/DDBJ whole genome shotgun (WGS) entry which is preliminary data.</text>
</comment>
<dbReference type="OrthoDB" id="1911716at2759"/>
<dbReference type="EMBL" id="NKXS01002643">
    <property type="protein sequence ID" value="PIN12667.1"/>
    <property type="molecule type" value="Genomic_DNA"/>
</dbReference>
<evidence type="ECO:0000313" key="3">
    <source>
        <dbReference type="Proteomes" id="UP000231279"/>
    </source>
</evidence>
<dbReference type="Proteomes" id="UP000231279">
    <property type="component" value="Unassembled WGS sequence"/>
</dbReference>
<organism evidence="2 3">
    <name type="scientific">Handroanthus impetiginosus</name>
    <dbReference type="NCBI Taxonomy" id="429701"/>
    <lineage>
        <taxon>Eukaryota</taxon>
        <taxon>Viridiplantae</taxon>
        <taxon>Streptophyta</taxon>
        <taxon>Embryophyta</taxon>
        <taxon>Tracheophyta</taxon>
        <taxon>Spermatophyta</taxon>
        <taxon>Magnoliopsida</taxon>
        <taxon>eudicotyledons</taxon>
        <taxon>Gunneridae</taxon>
        <taxon>Pentapetalae</taxon>
        <taxon>asterids</taxon>
        <taxon>lamiids</taxon>
        <taxon>Lamiales</taxon>
        <taxon>Bignoniaceae</taxon>
        <taxon>Crescentiina</taxon>
        <taxon>Tabebuia alliance</taxon>
        <taxon>Handroanthus</taxon>
    </lineage>
</organism>
<feature type="compositionally biased region" description="Basic and acidic residues" evidence="1">
    <location>
        <begin position="109"/>
        <end position="148"/>
    </location>
</feature>
<name>A0A2G9H567_9LAMI</name>
<dbReference type="GO" id="GO:0009786">
    <property type="term" value="P:regulation of asymmetric cell division"/>
    <property type="evidence" value="ECO:0007669"/>
    <property type="project" value="InterPro"/>
</dbReference>
<gene>
    <name evidence="2" type="ORF">CDL12_14725</name>
</gene>
<dbReference type="PANTHER" id="PTHR33914:SF3">
    <property type="entry name" value="PROTEIN BREAKING OF ASYMMETRY IN THE STOMATAL LINEAGE"/>
    <property type="match status" value="1"/>
</dbReference>
<dbReference type="InterPro" id="IPR040378">
    <property type="entry name" value="BASL"/>
</dbReference>
<evidence type="ECO:0000313" key="2">
    <source>
        <dbReference type="EMBL" id="PIN12667.1"/>
    </source>
</evidence>
<keyword evidence="3" id="KW-1185">Reference proteome</keyword>